<reference evidence="2" key="1">
    <citation type="journal article" date="2019" name="bioRxiv">
        <title>The Genome of the Zebra Mussel, Dreissena polymorpha: A Resource for Invasive Species Research.</title>
        <authorList>
            <person name="McCartney M.A."/>
            <person name="Auch B."/>
            <person name="Kono T."/>
            <person name="Mallez S."/>
            <person name="Zhang Y."/>
            <person name="Obille A."/>
            <person name="Becker A."/>
            <person name="Abrahante J.E."/>
            <person name="Garbe J."/>
            <person name="Badalamenti J.P."/>
            <person name="Herman A."/>
            <person name="Mangelson H."/>
            <person name="Liachko I."/>
            <person name="Sullivan S."/>
            <person name="Sone E.D."/>
            <person name="Koren S."/>
            <person name="Silverstein K.A.T."/>
            <person name="Beckman K.B."/>
            <person name="Gohl D.M."/>
        </authorList>
    </citation>
    <scope>NUCLEOTIDE SEQUENCE</scope>
    <source>
        <strain evidence="2">Duluth1</strain>
        <tissue evidence="2">Whole animal</tissue>
    </source>
</reference>
<dbReference type="InterPro" id="IPR024810">
    <property type="entry name" value="MAB21L/cGLR"/>
</dbReference>
<proteinExistence type="predicted"/>
<evidence type="ECO:0000313" key="2">
    <source>
        <dbReference type="EMBL" id="KAH3829836.1"/>
    </source>
</evidence>
<dbReference type="SMART" id="SM01265">
    <property type="entry name" value="Mab-21"/>
    <property type="match status" value="1"/>
</dbReference>
<dbReference type="AlphaFoldDB" id="A0A9D4JZS1"/>
<comment type="caution">
    <text evidence="2">The sequence shown here is derived from an EMBL/GenBank/DDBJ whole genome shotgun (WGS) entry which is preliminary data.</text>
</comment>
<accession>A0A9D4JZS1</accession>
<dbReference type="PANTHER" id="PTHR10656">
    <property type="entry name" value="CELL FATE DETERMINING PROTEIN MAB21-RELATED"/>
    <property type="match status" value="1"/>
</dbReference>
<organism evidence="2 3">
    <name type="scientific">Dreissena polymorpha</name>
    <name type="common">Zebra mussel</name>
    <name type="synonym">Mytilus polymorpha</name>
    <dbReference type="NCBI Taxonomy" id="45954"/>
    <lineage>
        <taxon>Eukaryota</taxon>
        <taxon>Metazoa</taxon>
        <taxon>Spiralia</taxon>
        <taxon>Lophotrochozoa</taxon>
        <taxon>Mollusca</taxon>
        <taxon>Bivalvia</taxon>
        <taxon>Autobranchia</taxon>
        <taxon>Heteroconchia</taxon>
        <taxon>Euheterodonta</taxon>
        <taxon>Imparidentia</taxon>
        <taxon>Neoheterodontei</taxon>
        <taxon>Myida</taxon>
        <taxon>Dreissenoidea</taxon>
        <taxon>Dreissenidae</taxon>
        <taxon>Dreissena</taxon>
    </lineage>
</organism>
<dbReference type="Proteomes" id="UP000828390">
    <property type="component" value="Unassembled WGS sequence"/>
</dbReference>
<evidence type="ECO:0000313" key="3">
    <source>
        <dbReference type="Proteomes" id="UP000828390"/>
    </source>
</evidence>
<keyword evidence="3" id="KW-1185">Reference proteome</keyword>
<reference evidence="2" key="2">
    <citation type="submission" date="2020-11" db="EMBL/GenBank/DDBJ databases">
        <authorList>
            <person name="McCartney M.A."/>
            <person name="Auch B."/>
            <person name="Kono T."/>
            <person name="Mallez S."/>
            <person name="Becker A."/>
            <person name="Gohl D.M."/>
            <person name="Silverstein K.A.T."/>
            <person name="Koren S."/>
            <person name="Bechman K.B."/>
            <person name="Herman A."/>
            <person name="Abrahante J.E."/>
            <person name="Garbe J."/>
        </authorList>
    </citation>
    <scope>NUCLEOTIDE SEQUENCE</scope>
    <source>
        <strain evidence="2">Duluth1</strain>
        <tissue evidence="2">Whole animal</tissue>
    </source>
</reference>
<gene>
    <name evidence="2" type="ORF">DPMN_103065</name>
</gene>
<dbReference type="Pfam" id="PF20266">
    <property type="entry name" value="Mab-21_C"/>
    <property type="match status" value="1"/>
</dbReference>
<dbReference type="PANTHER" id="PTHR10656:SF69">
    <property type="entry name" value="MAB-21-LIKE HHH_H2TH-LIKE DOMAIN-CONTAINING PROTEIN"/>
    <property type="match status" value="1"/>
</dbReference>
<dbReference type="InterPro" id="IPR046906">
    <property type="entry name" value="Mab-21_HhH/H2TH-like"/>
</dbReference>
<name>A0A9D4JZS1_DREPO</name>
<dbReference type="Gene3D" id="1.10.1410.40">
    <property type="match status" value="1"/>
</dbReference>
<dbReference type="EMBL" id="JAIWYP010000004">
    <property type="protein sequence ID" value="KAH3829836.1"/>
    <property type="molecule type" value="Genomic_DNA"/>
</dbReference>
<evidence type="ECO:0000259" key="1">
    <source>
        <dbReference type="Pfam" id="PF20266"/>
    </source>
</evidence>
<feature type="domain" description="Mab-21-like HhH/H2TH-like" evidence="1">
    <location>
        <begin position="296"/>
        <end position="360"/>
    </location>
</feature>
<protein>
    <recommendedName>
        <fullName evidence="1">Mab-21-like HhH/H2TH-like domain-containing protein</fullName>
    </recommendedName>
</protein>
<sequence length="711" mass="82342">MERQIINVNSLKVCEVMEDIGVTEEIVNLRQYMVYKYEVRLPIKNNSLYNALLPVGSQVEGSTTIGMKSDTDIICVSCYVKVILQGQSEGCQGEALVVKDEMCCSQCCILQLSPIDPENKINFASNDDRFDETGHLFRDKQGRILVLNKPILDVFTSDLKKPTINVEQHGPAIRLSGSIQPGDFTLALHCPSLSEDCQVMFTRPKPGHWPKQQTITDAKRCGMFLIHPGNIGSTYDRCNSIMKIKFTSDYSLLQWRIATNTIERLLMFDLNIVQMRAYILTKMIRKEFLGPLVDNRLSTFHMKTSLFFTIEQFPQNIWRDDNIVQCVLYCLNTLRRFLKRRYCPHYTIASVNLFENKLEVFEMDQLETVISAMIHSKLAFVYWIQMDNFGQRLLDENNSQLSTKEENRSLIIFQFFFYNFCGSEIEKDVKQKRTFFNSHIEITSFALANDIAYRYELKKTLNDTFNQKASFEASRCIKNNIVISEAVYEMFRVSLLTGQISCYLKYASMLVCTQQYEKAESLLNEVYIAPDMVEFSLFLDDFKALGKQVKIAKSISPLNIMMDCSRKIVTPVSFSRKESHCLPKHLVYEMYRRNAGTSKSEYWKDNALINARPFLFYLQYLSSRHTHAKQVYVLNIEKYLTDTLKGRNKFNSHIETTLNILGHIHELENNIWAACASYAKSVFYVPNDNAALWHLFRLLGQQVYSKQDDTP</sequence>